<dbReference type="InterPro" id="IPR050188">
    <property type="entry name" value="RluA_PseudoU_synthase"/>
</dbReference>
<proteinExistence type="inferred from homology"/>
<dbReference type="InterPro" id="IPR006225">
    <property type="entry name" value="PsdUridine_synth_RluC/D"/>
</dbReference>
<dbReference type="AlphaFoldDB" id="G9QIY6"/>
<dbReference type="InterPro" id="IPR020103">
    <property type="entry name" value="PsdUridine_synth_cat_dom_sf"/>
</dbReference>
<organism evidence="6 7">
    <name type="scientific">Bacillus smithii 7_3_47FAA</name>
    <dbReference type="NCBI Taxonomy" id="665952"/>
    <lineage>
        <taxon>Bacteria</taxon>
        <taxon>Bacillati</taxon>
        <taxon>Bacillota</taxon>
        <taxon>Bacilli</taxon>
        <taxon>Bacillales</taxon>
        <taxon>Bacillaceae</taxon>
        <taxon>Bacillus</taxon>
    </lineage>
</organism>
<protein>
    <recommendedName>
        <fullName evidence="4">Pseudouridine synthase</fullName>
        <ecNumber evidence="4">5.4.99.-</ecNumber>
    </recommendedName>
</protein>
<dbReference type="GO" id="GO:0003723">
    <property type="term" value="F:RNA binding"/>
    <property type="evidence" value="ECO:0007669"/>
    <property type="project" value="InterPro"/>
</dbReference>
<dbReference type="InterPro" id="IPR006145">
    <property type="entry name" value="PsdUridine_synth_RsuA/RluA"/>
</dbReference>
<gene>
    <name evidence="6" type="ORF">HMPREF1015_02147</name>
</gene>
<evidence type="ECO:0000313" key="7">
    <source>
        <dbReference type="Proteomes" id="UP000011747"/>
    </source>
</evidence>
<evidence type="ECO:0000256" key="4">
    <source>
        <dbReference type="RuleBase" id="RU362028"/>
    </source>
</evidence>
<dbReference type="RefSeq" id="WP_003353227.1">
    <property type="nucleotide sequence ID" value="NZ_JH414745.1"/>
</dbReference>
<dbReference type="Proteomes" id="UP000011747">
    <property type="component" value="Unassembled WGS sequence"/>
</dbReference>
<dbReference type="PATRIC" id="fig|665952.3.peg.927"/>
<comment type="caution">
    <text evidence="6">The sequence shown here is derived from an EMBL/GenBank/DDBJ whole genome shotgun (WGS) entry which is preliminary data.</text>
</comment>
<dbReference type="CDD" id="cd02869">
    <property type="entry name" value="PseudoU_synth_RluA_like"/>
    <property type="match status" value="1"/>
</dbReference>
<dbReference type="GO" id="GO:0140098">
    <property type="term" value="F:catalytic activity, acting on RNA"/>
    <property type="evidence" value="ECO:0007669"/>
    <property type="project" value="UniProtKB-ARBA"/>
</dbReference>
<dbReference type="EMBL" id="ACWF01000048">
    <property type="protein sequence ID" value="EHL78908.1"/>
    <property type="molecule type" value="Genomic_DNA"/>
</dbReference>
<dbReference type="PANTHER" id="PTHR21600:SF71">
    <property type="entry name" value="PSEUDOURIDINE SYNTHASE"/>
    <property type="match status" value="1"/>
</dbReference>
<comment type="similarity">
    <text evidence="2 4">Belongs to the pseudouridine synthase RluA family.</text>
</comment>
<dbReference type="SUPFAM" id="SSF55120">
    <property type="entry name" value="Pseudouridine synthase"/>
    <property type="match status" value="1"/>
</dbReference>
<feature type="domain" description="Pseudouridine synthase RsuA/RluA-like" evidence="5">
    <location>
        <begin position="93"/>
        <end position="246"/>
    </location>
</feature>
<evidence type="ECO:0000256" key="3">
    <source>
        <dbReference type="PIRSR" id="PIRSR606225-1"/>
    </source>
</evidence>
<dbReference type="GO" id="GO:0009982">
    <property type="term" value="F:pseudouridine synthase activity"/>
    <property type="evidence" value="ECO:0007669"/>
    <property type="project" value="InterPro"/>
</dbReference>
<dbReference type="Gene3D" id="3.30.2350.10">
    <property type="entry name" value="Pseudouridine synthase"/>
    <property type="match status" value="1"/>
</dbReference>
<dbReference type="PROSITE" id="PS01129">
    <property type="entry name" value="PSI_RLU"/>
    <property type="match status" value="1"/>
</dbReference>
<dbReference type="Pfam" id="PF00849">
    <property type="entry name" value="PseudoU_synth_2"/>
    <property type="match status" value="1"/>
</dbReference>
<sequence length="302" mass="34190">MKTIRKGEIGEITIPKSFSGLTIAEFLQQKWRIPKKLLHEWRMNQSISLNGKPVSLSVVLQEKDRIQLPLFNQSPLPVPPSFQPIEVLMEDDHLIIVNKPAGITTHPNSPEDADTLLHMVAGHLCVNGDIGFVRHVHRLDKDTTGAILFAKHPLSYSTLSYLLEKKEIKRTYVAIVHGILFQTKGTINKPIGKDRHHPTRRRISPSGQSAVTHYEVLEVDRKQKLTLIRCRLETGRTHQIRVHFSSIGHPLAGDILYGGKPVFHRPALHSEKMEFIHPFTDEAIQCHASPLDNVFDGFPIIE</sequence>
<keyword evidence="4" id="KW-0413">Isomerase</keyword>
<keyword evidence="7" id="KW-1185">Reference proteome</keyword>
<evidence type="ECO:0000256" key="1">
    <source>
        <dbReference type="ARBA" id="ARBA00000073"/>
    </source>
</evidence>
<dbReference type="PANTHER" id="PTHR21600">
    <property type="entry name" value="MITOCHONDRIAL RNA PSEUDOURIDINE SYNTHASE"/>
    <property type="match status" value="1"/>
</dbReference>
<dbReference type="EC" id="5.4.99.-" evidence="4"/>
<feature type="active site" evidence="3">
    <location>
        <position position="140"/>
    </location>
</feature>
<accession>G9QIY6</accession>
<evidence type="ECO:0000259" key="5">
    <source>
        <dbReference type="Pfam" id="PF00849"/>
    </source>
</evidence>
<dbReference type="NCBIfam" id="TIGR00005">
    <property type="entry name" value="rluA_subfam"/>
    <property type="match status" value="1"/>
</dbReference>
<reference evidence="6 7" key="1">
    <citation type="submission" date="2011-09" db="EMBL/GenBank/DDBJ databases">
        <title>The Genome Sequence of Bacillus smithii 7_3_47FAA.</title>
        <authorList>
            <consortium name="The Broad Institute Genome Sequencing Platform"/>
            <person name="Earl A."/>
            <person name="Ward D."/>
            <person name="Feldgarden M."/>
            <person name="Gevers D."/>
            <person name="Daigneault M."/>
            <person name="Strauss J."/>
            <person name="Allen-Vercoe E."/>
            <person name="Young S.K."/>
            <person name="Zeng Q."/>
            <person name="Gargeya S."/>
            <person name="Fitzgerald M."/>
            <person name="Haas B."/>
            <person name="Abouelleil A."/>
            <person name="Alvarado L."/>
            <person name="Arachchi H.M."/>
            <person name="Berlin A."/>
            <person name="Brown A."/>
            <person name="Chapman S.B."/>
            <person name="Chen Z."/>
            <person name="Dunbar C."/>
            <person name="Freedman E."/>
            <person name="Gearin G."/>
            <person name="Goldberg J."/>
            <person name="Griggs A."/>
            <person name="Gujja S."/>
            <person name="Heiman D."/>
            <person name="Howarth C."/>
            <person name="Larson L."/>
            <person name="Lui A."/>
            <person name="MacDonald P.J.P."/>
            <person name="Montmayeur A."/>
            <person name="Murphy C."/>
            <person name="Neiman D."/>
            <person name="Pearson M."/>
            <person name="Priest M."/>
            <person name="Roberts A."/>
            <person name="Saif S."/>
            <person name="Shea T."/>
            <person name="Shenoy N."/>
            <person name="Sisk P."/>
            <person name="Stolte C."/>
            <person name="Sykes S."/>
            <person name="Wortman J."/>
            <person name="Nusbaum C."/>
            <person name="Birren B."/>
        </authorList>
    </citation>
    <scope>NUCLEOTIDE SEQUENCE [LARGE SCALE GENOMIC DNA]</scope>
    <source>
        <strain evidence="6 7">7_3_47FAA</strain>
    </source>
</reference>
<dbReference type="InterPro" id="IPR006224">
    <property type="entry name" value="PsdUridine_synth_RluA-like_CS"/>
</dbReference>
<dbReference type="GO" id="GO:0000455">
    <property type="term" value="P:enzyme-directed rRNA pseudouridine synthesis"/>
    <property type="evidence" value="ECO:0007669"/>
    <property type="project" value="TreeGrafter"/>
</dbReference>
<name>G9QIY6_9BACI</name>
<comment type="catalytic activity">
    <reaction evidence="1 4">
        <text>a uridine in RNA = a pseudouridine in RNA</text>
        <dbReference type="Rhea" id="RHEA:48348"/>
        <dbReference type="Rhea" id="RHEA-COMP:12068"/>
        <dbReference type="Rhea" id="RHEA-COMP:12069"/>
        <dbReference type="ChEBI" id="CHEBI:65314"/>
        <dbReference type="ChEBI" id="CHEBI:65315"/>
    </reaction>
</comment>
<evidence type="ECO:0000256" key="2">
    <source>
        <dbReference type="ARBA" id="ARBA00010876"/>
    </source>
</evidence>
<dbReference type="HOGENOM" id="CLU_016902_8_0_9"/>
<evidence type="ECO:0000313" key="6">
    <source>
        <dbReference type="EMBL" id="EHL78908.1"/>
    </source>
</evidence>
<comment type="function">
    <text evidence="4">Responsible for synthesis of pseudouridine from uracil.</text>
</comment>